<feature type="domain" description="DUF1758" evidence="1">
    <location>
        <begin position="4"/>
        <end position="102"/>
    </location>
</feature>
<evidence type="ECO:0000313" key="4">
    <source>
        <dbReference type="WBParaSite" id="OFLC_0001545801-mRNA-1"/>
    </source>
</evidence>
<dbReference type="InterPro" id="IPR008737">
    <property type="entry name" value="DUF1758"/>
</dbReference>
<reference evidence="4" key="1">
    <citation type="submission" date="2016-06" db="UniProtKB">
        <authorList>
            <consortium name="WormBaseParasite"/>
        </authorList>
    </citation>
    <scope>IDENTIFICATION</scope>
</reference>
<proteinExistence type="predicted"/>
<sequence>MKITPFAMRNPMLCPTALTQLNVQTMENDVIRIHVNVVEHLTNELQVVDTPKKIQFQEFTNHWEKPDILIGADYFFKLIKLQDAQELSSGHVLIQSMVGPMIAGSGD</sequence>
<gene>
    <name evidence="2" type="ORF">OFLC_LOCUS15446</name>
</gene>
<dbReference type="Proteomes" id="UP000267606">
    <property type="component" value="Unassembled WGS sequence"/>
</dbReference>
<protein>
    <submittedName>
        <fullName evidence="4">DUF1758 domain-containing protein</fullName>
    </submittedName>
</protein>
<dbReference type="Pfam" id="PF05585">
    <property type="entry name" value="DUF1758"/>
    <property type="match status" value="1"/>
</dbReference>
<evidence type="ECO:0000259" key="1">
    <source>
        <dbReference type="Pfam" id="PF05585"/>
    </source>
</evidence>
<dbReference type="AlphaFoldDB" id="A0A183I6T5"/>
<dbReference type="WBParaSite" id="OFLC_0001545801-mRNA-1">
    <property type="protein sequence ID" value="OFLC_0001545801-mRNA-1"/>
    <property type="gene ID" value="OFLC_0001545801"/>
</dbReference>
<keyword evidence="3" id="KW-1185">Reference proteome</keyword>
<organism evidence="4">
    <name type="scientific">Onchocerca flexuosa</name>
    <dbReference type="NCBI Taxonomy" id="387005"/>
    <lineage>
        <taxon>Eukaryota</taxon>
        <taxon>Metazoa</taxon>
        <taxon>Ecdysozoa</taxon>
        <taxon>Nematoda</taxon>
        <taxon>Chromadorea</taxon>
        <taxon>Rhabditida</taxon>
        <taxon>Spirurina</taxon>
        <taxon>Spiruromorpha</taxon>
        <taxon>Filarioidea</taxon>
        <taxon>Onchocercidae</taxon>
        <taxon>Onchocerca</taxon>
    </lineage>
</organism>
<accession>A0A183I6T5</accession>
<evidence type="ECO:0000313" key="3">
    <source>
        <dbReference type="Proteomes" id="UP000267606"/>
    </source>
</evidence>
<dbReference type="EMBL" id="UZAJ01042158">
    <property type="protein sequence ID" value="VDP21913.1"/>
    <property type="molecule type" value="Genomic_DNA"/>
</dbReference>
<name>A0A183I6T5_9BILA</name>
<evidence type="ECO:0000313" key="2">
    <source>
        <dbReference type="EMBL" id="VDP21913.1"/>
    </source>
</evidence>
<reference evidence="2 3" key="2">
    <citation type="submission" date="2018-11" db="EMBL/GenBank/DDBJ databases">
        <authorList>
            <consortium name="Pathogen Informatics"/>
        </authorList>
    </citation>
    <scope>NUCLEOTIDE SEQUENCE [LARGE SCALE GENOMIC DNA]</scope>
</reference>